<dbReference type="EMBL" id="JAAXOS010000033">
    <property type="protein sequence ID" value="NKY31397.1"/>
    <property type="molecule type" value="Genomic_DNA"/>
</dbReference>
<dbReference type="InterPro" id="IPR014729">
    <property type="entry name" value="Rossmann-like_a/b/a_fold"/>
</dbReference>
<dbReference type="Proteomes" id="UP000540698">
    <property type="component" value="Unassembled WGS sequence"/>
</dbReference>
<proteinExistence type="predicted"/>
<dbReference type="Gene3D" id="3.40.50.620">
    <property type="entry name" value="HUPs"/>
    <property type="match status" value="1"/>
</dbReference>
<evidence type="ECO:0000313" key="1">
    <source>
        <dbReference type="EMBL" id="NKY31397.1"/>
    </source>
</evidence>
<keyword evidence="2" id="KW-1185">Reference proteome</keyword>
<name>A0A7X6LCB1_9NOCA</name>
<protein>
    <recommendedName>
        <fullName evidence="3">UspA domain-containing protein</fullName>
    </recommendedName>
</protein>
<sequence>MVGIDGFDTSPAAAKWAAALAGKLALPLHLMHSTTVRGLIPDYPGATTCER</sequence>
<accession>A0A7X6LCB1</accession>
<evidence type="ECO:0000313" key="2">
    <source>
        <dbReference type="Proteomes" id="UP000540698"/>
    </source>
</evidence>
<reference evidence="1 2" key="1">
    <citation type="submission" date="2020-04" db="EMBL/GenBank/DDBJ databases">
        <title>MicrobeNet Type strains.</title>
        <authorList>
            <person name="Nicholson A.C."/>
        </authorList>
    </citation>
    <scope>NUCLEOTIDE SEQUENCE [LARGE SCALE GENOMIC DNA]</scope>
    <source>
        <strain evidence="1 2">DSM 44956</strain>
    </source>
</reference>
<evidence type="ECO:0008006" key="3">
    <source>
        <dbReference type="Google" id="ProtNLM"/>
    </source>
</evidence>
<organism evidence="1 2">
    <name type="scientific">Nocardia gamkensis</name>
    <dbReference type="NCBI Taxonomy" id="352869"/>
    <lineage>
        <taxon>Bacteria</taxon>
        <taxon>Bacillati</taxon>
        <taxon>Actinomycetota</taxon>
        <taxon>Actinomycetes</taxon>
        <taxon>Mycobacteriales</taxon>
        <taxon>Nocardiaceae</taxon>
        <taxon>Nocardia</taxon>
    </lineage>
</organism>
<dbReference type="AlphaFoldDB" id="A0A7X6LCB1"/>
<gene>
    <name evidence="1" type="ORF">HGB38_35195</name>
</gene>
<comment type="caution">
    <text evidence="1">The sequence shown here is derived from an EMBL/GenBank/DDBJ whole genome shotgun (WGS) entry which is preliminary data.</text>
</comment>